<evidence type="ECO:0000256" key="1">
    <source>
        <dbReference type="SAM" id="MobiDB-lite"/>
    </source>
</evidence>
<protein>
    <submittedName>
        <fullName evidence="2">Uncharacterized protein</fullName>
    </submittedName>
</protein>
<sequence>MSNFRRLCVVARLESVLTGGPRAADAETTSPAALPSFPSAEARKPEP</sequence>
<dbReference type="Proteomes" id="UP000009081">
    <property type="component" value="Plasmid megaplasmid"/>
</dbReference>
<gene>
    <name evidence="2" type="ordered locus">MexAM1_META2p0392</name>
</gene>
<evidence type="ECO:0000313" key="2">
    <source>
        <dbReference type="EMBL" id="ACS43244.1"/>
    </source>
</evidence>
<proteinExistence type="predicted"/>
<dbReference type="EMBL" id="CP001511">
    <property type="protein sequence ID" value="ACS43244.1"/>
    <property type="molecule type" value="Genomic_DNA"/>
</dbReference>
<keyword evidence="3" id="KW-1185">Reference proteome</keyword>
<keyword evidence="2" id="KW-0614">Plasmid</keyword>
<accession>C5B462</accession>
<dbReference type="KEGG" id="mea:Mex_2p0392"/>
<dbReference type="AlphaFoldDB" id="C5B462"/>
<feature type="region of interest" description="Disordered" evidence="1">
    <location>
        <begin position="18"/>
        <end position="47"/>
    </location>
</feature>
<reference evidence="2 3" key="1">
    <citation type="journal article" date="2009" name="PLoS ONE">
        <title>Methylobacterium genome sequences: a reference blueprint to investigate microbial metabolism of C1 compounds from natural and industrial sources.</title>
        <authorList>
            <person name="Vuilleumier S."/>
            <person name="Chistoserdova L."/>
            <person name="Lee M.-C."/>
            <person name="Bringel F."/>
            <person name="Lajus A."/>
            <person name="Zhou Y."/>
            <person name="Gourion B."/>
            <person name="Barbe V."/>
            <person name="Chang J."/>
            <person name="Cruveiller S."/>
            <person name="Dossat C."/>
            <person name="Gillett W."/>
            <person name="Gruffaz C."/>
            <person name="Haugen E."/>
            <person name="Hourcade E."/>
            <person name="Levy R."/>
            <person name="Mangenot S."/>
            <person name="Muller E."/>
            <person name="Nadalig T."/>
            <person name="Pagni M."/>
            <person name="Penny C."/>
            <person name="Peyraud R."/>
            <person name="Robinson D.G."/>
            <person name="Roche D."/>
            <person name="Rouy Z."/>
            <person name="Saenampechek C."/>
            <person name="Salvignol G."/>
            <person name="Vallenet D."/>
            <person name="Wu Z."/>
            <person name="Marx C.J."/>
            <person name="Vorholt J.A."/>
            <person name="Olson M.V."/>
            <person name="Kaul R."/>
            <person name="Weissenbach J."/>
            <person name="Medigue C."/>
            <person name="Lidstrom M.E."/>
        </authorList>
    </citation>
    <scope>NUCLEOTIDE SEQUENCE [LARGE SCALE GENOMIC DNA]</scope>
    <source>
        <strain evidence="3">ATCC 14718 / DSM 1338 / JCM 2805 / NCIMB 9133 / AM1</strain>
    </source>
</reference>
<name>C5B462_METEA</name>
<organism evidence="2 3">
    <name type="scientific">Methylorubrum extorquens (strain ATCC 14718 / DSM 1338 / JCM 2805 / NCIMB 9133 / AM1)</name>
    <name type="common">Methylobacterium extorquens</name>
    <dbReference type="NCBI Taxonomy" id="272630"/>
    <lineage>
        <taxon>Bacteria</taxon>
        <taxon>Pseudomonadati</taxon>
        <taxon>Pseudomonadota</taxon>
        <taxon>Alphaproteobacteria</taxon>
        <taxon>Hyphomicrobiales</taxon>
        <taxon>Methylobacteriaceae</taxon>
        <taxon>Methylorubrum</taxon>
    </lineage>
</organism>
<evidence type="ECO:0000313" key="3">
    <source>
        <dbReference type="Proteomes" id="UP000009081"/>
    </source>
</evidence>
<dbReference type="HOGENOM" id="CLU_3170101_0_0_5"/>
<geneLocation type="plasmid" evidence="2 3">
    <name>megaplasmid</name>
</geneLocation>